<evidence type="ECO:0000313" key="6">
    <source>
        <dbReference type="Proteomes" id="UP001333818"/>
    </source>
</evidence>
<dbReference type="InterPro" id="IPR012340">
    <property type="entry name" value="NA-bd_OB-fold"/>
</dbReference>
<dbReference type="Gene3D" id="3.40.50.300">
    <property type="entry name" value="P-loop containing nucleotide triphosphate hydrolases"/>
    <property type="match status" value="1"/>
</dbReference>
<accession>A0AAW9Q777</accession>
<keyword evidence="3 5" id="KW-0067">ATP-binding</keyword>
<dbReference type="InterPro" id="IPR008995">
    <property type="entry name" value="Mo/tungstate-bd_C_term_dom"/>
</dbReference>
<reference evidence="5" key="1">
    <citation type="submission" date="2024-01" db="EMBL/GenBank/DDBJ databases">
        <title>Bank of Algae and Cyanobacteria of the Azores (BACA) strain genomes.</title>
        <authorList>
            <person name="Luz R."/>
            <person name="Cordeiro R."/>
            <person name="Fonseca A."/>
            <person name="Goncalves V."/>
        </authorList>
    </citation>
    <scope>NUCLEOTIDE SEQUENCE</scope>
    <source>
        <strain evidence="5">BACA0141</strain>
    </source>
</reference>
<sequence>MAQVQLEKIAKRWAGSDGIEDINLDIPDGEFWVFVGPSGCGKSTILRMIAGLETPTAGNITIGDRLVNQIPARQRDVAMVFQNYALYPHMTVAENLAFGLKMRKADPNTISDRVQVVAKSLSIDHLLNRKPTQLSGGQQQRVALGRAIAREPQVFLLDEPLSNLDAQLRDDTRAELKLLHQKLGITMIYVTHDQTEAMTLADRIVVLNRGRIQQIGTPAEIYYQPQNLMVATFLGSPPMNAISAIYQDELLTIGEQNFTCPEPWRSLLQSAQDQKVLIGIRPENLNLVPLESDSLQGESHRNGSSSILLTLRVVIVEPLGSETLIRACLPDDPAQVIQIKIHSISSRILASIPAPNDLIDVSFSSDDLFLFAPETGIRLA</sequence>
<evidence type="ECO:0000256" key="1">
    <source>
        <dbReference type="ARBA" id="ARBA00022448"/>
    </source>
</evidence>
<dbReference type="Gene3D" id="2.40.50.140">
    <property type="entry name" value="Nucleic acid-binding proteins"/>
    <property type="match status" value="1"/>
</dbReference>
<dbReference type="Pfam" id="PF00005">
    <property type="entry name" value="ABC_tran"/>
    <property type="match status" value="1"/>
</dbReference>
<dbReference type="PANTHER" id="PTHR43875">
    <property type="entry name" value="MALTODEXTRIN IMPORT ATP-BINDING PROTEIN MSMX"/>
    <property type="match status" value="1"/>
</dbReference>
<feature type="domain" description="ABC transporter" evidence="4">
    <location>
        <begin position="4"/>
        <end position="234"/>
    </location>
</feature>
<evidence type="ECO:0000313" key="5">
    <source>
        <dbReference type="EMBL" id="MEE3718783.1"/>
    </source>
</evidence>
<dbReference type="GO" id="GO:0140359">
    <property type="term" value="F:ABC-type transporter activity"/>
    <property type="evidence" value="ECO:0007669"/>
    <property type="project" value="InterPro"/>
</dbReference>
<dbReference type="SMART" id="SM00382">
    <property type="entry name" value="AAA"/>
    <property type="match status" value="1"/>
</dbReference>
<dbReference type="GO" id="GO:0055052">
    <property type="term" value="C:ATP-binding cassette (ABC) transporter complex, substrate-binding subunit-containing"/>
    <property type="evidence" value="ECO:0007669"/>
    <property type="project" value="TreeGrafter"/>
</dbReference>
<proteinExistence type="predicted"/>
<dbReference type="GO" id="GO:0005524">
    <property type="term" value="F:ATP binding"/>
    <property type="evidence" value="ECO:0007669"/>
    <property type="project" value="UniProtKB-KW"/>
</dbReference>
<dbReference type="Gene3D" id="2.40.50.100">
    <property type="match status" value="1"/>
</dbReference>
<dbReference type="InterPro" id="IPR003439">
    <property type="entry name" value="ABC_transporter-like_ATP-bd"/>
</dbReference>
<organism evidence="5 6">
    <name type="scientific">Tumidithrix elongata BACA0141</name>
    <dbReference type="NCBI Taxonomy" id="2716417"/>
    <lineage>
        <taxon>Bacteria</taxon>
        <taxon>Bacillati</taxon>
        <taxon>Cyanobacteriota</taxon>
        <taxon>Cyanophyceae</taxon>
        <taxon>Pseudanabaenales</taxon>
        <taxon>Pseudanabaenaceae</taxon>
        <taxon>Tumidithrix</taxon>
        <taxon>Tumidithrix elongata</taxon>
    </lineage>
</organism>
<keyword evidence="2" id="KW-0547">Nucleotide-binding</keyword>
<keyword evidence="6" id="KW-1185">Reference proteome</keyword>
<evidence type="ECO:0000256" key="3">
    <source>
        <dbReference type="ARBA" id="ARBA00022840"/>
    </source>
</evidence>
<protein>
    <submittedName>
        <fullName evidence="5">ABC transporter ATP-binding protein</fullName>
    </submittedName>
</protein>
<dbReference type="PROSITE" id="PS50893">
    <property type="entry name" value="ABC_TRANSPORTER_2"/>
    <property type="match status" value="1"/>
</dbReference>
<comment type="caution">
    <text evidence="5">The sequence shown here is derived from an EMBL/GenBank/DDBJ whole genome shotgun (WGS) entry which is preliminary data.</text>
</comment>
<evidence type="ECO:0000259" key="4">
    <source>
        <dbReference type="PROSITE" id="PS50893"/>
    </source>
</evidence>
<dbReference type="SUPFAM" id="SSF50331">
    <property type="entry name" value="MOP-like"/>
    <property type="match status" value="1"/>
</dbReference>
<dbReference type="RefSeq" id="WP_330485219.1">
    <property type="nucleotide sequence ID" value="NZ_JAZBJZ010000093.1"/>
</dbReference>
<dbReference type="CDD" id="cd03301">
    <property type="entry name" value="ABC_MalK_N"/>
    <property type="match status" value="1"/>
</dbReference>
<dbReference type="PANTHER" id="PTHR43875:SF1">
    <property type="entry name" value="OSMOPROTECTIVE COMPOUNDS UPTAKE ATP-BINDING PROTEIN GGTA"/>
    <property type="match status" value="1"/>
</dbReference>
<dbReference type="GO" id="GO:0008643">
    <property type="term" value="P:carbohydrate transport"/>
    <property type="evidence" value="ECO:0007669"/>
    <property type="project" value="InterPro"/>
</dbReference>
<dbReference type="SUPFAM" id="SSF52540">
    <property type="entry name" value="P-loop containing nucleoside triphosphate hydrolases"/>
    <property type="match status" value="1"/>
</dbReference>
<dbReference type="EMBL" id="JAZBJZ010000093">
    <property type="protein sequence ID" value="MEE3718783.1"/>
    <property type="molecule type" value="Genomic_DNA"/>
</dbReference>
<dbReference type="Proteomes" id="UP001333818">
    <property type="component" value="Unassembled WGS sequence"/>
</dbReference>
<dbReference type="AlphaFoldDB" id="A0AAW9Q777"/>
<dbReference type="InterPro" id="IPR027417">
    <property type="entry name" value="P-loop_NTPase"/>
</dbReference>
<dbReference type="GO" id="GO:0016887">
    <property type="term" value="F:ATP hydrolysis activity"/>
    <property type="evidence" value="ECO:0007669"/>
    <property type="project" value="InterPro"/>
</dbReference>
<dbReference type="InterPro" id="IPR015855">
    <property type="entry name" value="ABC_transpr_MalK-like"/>
</dbReference>
<dbReference type="FunFam" id="3.40.50.300:FF:000042">
    <property type="entry name" value="Maltose/maltodextrin ABC transporter, ATP-binding protein"/>
    <property type="match status" value="1"/>
</dbReference>
<dbReference type="InterPro" id="IPR040582">
    <property type="entry name" value="OB_MalK-like"/>
</dbReference>
<dbReference type="InterPro" id="IPR003593">
    <property type="entry name" value="AAA+_ATPase"/>
</dbReference>
<evidence type="ECO:0000256" key="2">
    <source>
        <dbReference type="ARBA" id="ARBA00022741"/>
    </source>
</evidence>
<dbReference type="InterPro" id="IPR017871">
    <property type="entry name" value="ABC_transporter-like_CS"/>
</dbReference>
<gene>
    <name evidence="5" type="ORF">V2H45_18735</name>
</gene>
<dbReference type="Pfam" id="PF17912">
    <property type="entry name" value="OB_MalK"/>
    <property type="match status" value="1"/>
</dbReference>
<keyword evidence="1" id="KW-0813">Transport</keyword>
<name>A0AAW9Q777_9CYAN</name>
<dbReference type="InterPro" id="IPR047641">
    <property type="entry name" value="ABC_transpr_MalK/UgpC-like"/>
</dbReference>
<dbReference type="PROSITE" id="PS00211">
    <property type="entry name" value="ABC_TRANSPORTER_1"/>
    <property type="match status" value="1"/>
</dbReference>